<dbReference type="GO" id="GO:0016020">
    <property type="term" value="C:membrane"/>
    <property type="evidence" value="ECO:0007669"/>
    <property type="project" value="UniProtKB-SubCell"/>
</dbReference>
<protein>
    <submittedName>
        <fullName evidence="7">Sugar transporter ERD6-like 6</fullName>
    </submittedName>
</protein>
<dbReference type="SUPFAM" id="SSF103473">
    <property type="entry name" value="MFS general substrate transporter"/>
    <property type="match status" value="1"/>
</dbReference>
<feature type="transmembrane region" description="Helical" evidence="5">
    <location>
        <begin position="54"/>
        <end position="74"/>
    </location>
</feature>
<dbReference type="InterPro" id="IPR005828">
    <property type="entry name" value="MFS_sugar_transport-like"/>
</dbReference>
<dbReference type="InParanoid" id="A0A067RD66"/>
<keyword evidence="7" id="KW-0813">Transport</keyword>
<dbReference type="eggNOG" id="KOG0254">
    <property type="taxonomic scope" value="Eukaryota"/>
</dbReference>
<dbReference type="AlphaFoldDB" id="A0A067RD66"/>
<reference evidence="7 8" key="1">
    <citation type="journal article" date="2014" name="Nat. Commun.">
        <title>Molecular traces of alternative social organization in a termite genome.</title>
        <authorList>
            <person name="Terrapon N."/>
            <person name="Li C."/>
            <person name="Robertson H.M."/>
            <person name="Ji L."/>
            <person name="Meng X."/>
            <person name="Booth W."/>
            <person name="Chen Z."/>
            <person name="Childers C.P."/>
            <person name="Glastad K.M."/>
            <person name="Gokhale K."/>
            <person name="Gowin J."/>
            <person name="Gronenberg W."/>
            <person name="Hermansen R.A."/>
            <person name="Hu H."/>
            <person name="Hunt B.G."/>
            <person name="Huylmans A.K."/>
            <person name="Khalil S.M."/>
            <person name="Mitchell R.D."/>
            <person name="Munoz-Torres M.C."/>
            <person name="Mustard J.A."/>
            <person name="Pan H."/>
            <person name="Reese J.T."/>
            <person name="Scharf M.E."/>
            <person name="Sun F."/>
            <person name="Vogel H."/>
            <person name="Xiao J."/>
            <person name="Yang W."/>
            <person name="Yang Z."/>
            <person name="Yang Z."/>
            <person name="Zhou J."/>
            <person name="Zhu J."/>
            <person name="Brent C.S."/>
            <person name="Elsik C.G."/>
            <person name="Goodisman M.A."/>
            <person name="Liberles D.A."/>
            <person name="Roe R.M."/>
            <person name="Vargo E.L."/>
            <person name="Vilcinskas A."/>
            <person name="Wang J."/>
            <person name="Bornberg-Bauer E."/>
            <person name="Korb J."/>
            <person name="Zhang G."/>
            <person name="Liebig J."/>
        </authorList>
    </citation>
    <scope>NUCLEOTIDE SEQUENCE [LARGE SCALE GENOMIC DNA]</scope>
    <source>
        <tissue evidence="7">Whole organism</tissue>
    </source>
</reference>
<evidence type="ECO:0000256" key="3">
    <source>
        <dbReference type="ARBA" id="ARBA00022989"/>
    </source>
</evidence>
<keyword evidence="8" id="KW-1185">Reference proteome</keyword>
<dbReference type="GO" id="GO:0022857">
    <property type="term" value="F:transmembrane transporter activity"/>
    <property type="evidence" value="ECO:0007669"/>
    <property type="project" value="InterPro"/>
</dbReference>
<dbReference type="OMA" id="LQYQIPW"/>
<feature type="transmembrane region" description="Helical" evidence="5">
    <location>
        <begin position="137"/>
        <end position="158"/>
    </location>
</feature>
<name>A0A067RD66_ZOONE</name>
<feature type="transmembrane region" description="Helical" evidence="5">
    <location>
        <begin position="409"/>
        <end position="428"/>
    </location>
</feature>
<evidence type="ECO:0000256" key="1">
    <source>
        <dbReference type="ARBA" id="ARBA00004141"/>
    </source>
</evidence>
<feature type="transmembrane region" description="Helical" evidence="5">
    <location>
        <begin position="374"/>
        <end position="397"/>
    </location>
</feature>
<dbReference type="Pfam" id="PF00083">
    <property type="entry name" value="Sugar_tr"/>
    <property type="match status" value="1"/>
</dbReference>
<evidence type="ECO:0000313" key="8">
    <source>
        <dbReference type="Proteomes" id="UP000027135"/>
    </source>
</evidence>
<gene>
    <name evidence="7" type="ORF">L798_04496</name>
</gene>
<proteinExistence type="predicted"/>
<feature type="transmembrane region" description="Helical" evidence="5">
    <location>
        <begin position="112"/>
        <end position="131"/>
    </location>
</feature>
<dbReference type="PROSITE" id="PS50850">
    <property type="entry name" value="MFS"/>
    <property type="match status" value="1"/>
</dbReference>
<dbReference type="InterPro" id="IPR005829">
    <property type="entry name" value="Sugar_transporter_CS"/>
</dbReference>
<evidence type="ECO:0000259" key="6">
    <source>
        <dbReference type="PROSITE" id="PS50850"/>
    </source>
</evidence>
<evidence type="ECO:0000313" key="7">
    <source>
        <dbReference type="EMBL" id="KDR20984.1"/>
    </source>
</evidence>
<dbReference type="InterPro" id="IPR020846">
    <property type="entry name" value="MFS_dom"/>
</dbReference>
<dbReference type="PANTHER" id="PTHR48021:SF7">
    <property type="entry name" value="RH09188P"/>
    <property type="match status" value="1"/>
</dbReference>
<feature type="transmembrane region" description="Helical" evidence="5">
    <location>
        <begin position="307"/>
        <end position="326"/>
    </location>
</feature>
<feature type="transmembrane region" description="Helical" evidence="5">
    <location>
        <begin position="283"/>
        <end position="300"/>
    </location>
</feature>
<keyword evidence="7" id="KW-0762">Sugar transport</keyword>
<evidence type="ECO:0000256" key="5">
    <source>
        <dbReference type="SAM" id="Phobius"/>
    </source>
</evidence>
<feature type="transmembrane region" description="Helical" evidence="5">
    <location>
        <begin position="338"/>
        <end position="362"/>
    </location>
</feature>
<feature type="transmembrane region" description="Helical" evidence="5">
    <location>
        <begin position="80"/>
        <end position="100"/>
    </location>
</feature>
<sequence length="505" mass="56216">MGYSAVLLPQLQSNTSFIPTDEETGSWIASLQSGVSPVGTVAGGFAMERWGRRFAMRAGLLPLFIGYIIIAFAPSHFTVLIGRFVTAISGGFSAAASSIILCEISTPRLRGLYSSSIFTALSTGVLLVYALGSYLHWHIVAGVLATIPLTSFTAFFFVPESPVWLAKKGLVEEAEDAFTWLRGDEKQAKLELQELLSSIKAQREAEVMELDISNEEEADKTPTIMQQIKILSSPSILKPFFIGHIFNLFQILTGTMLVVFYAVDMISETDKNTTGFTVAQLTAFVRLVFTLLTNTLLYYVPRRTHVTVASSVCACAALTLSCFLFFQTRTTHSLSSETSTWISTMLILVFIAANTCGFLPLPSTVMSEILPTKIRGLACSYIFAANDALQFCVSKLYPWLKDTLEMHGVFLLFGINALFCCILSHLFLPETQGKSLAEIEEYFRDKNLLWAKRDKRLGQHNMRNKYLEMKETNARGCVKTYSEEQNIKTEEKPNKCERKMSVTFS</sequence>
<keyword evidence="4 5" id="KW-0472">Membrane</keyword>
<dbReference type="Proteomes" id="UP000027135">
    <property type="component" value="Unassembled WGS sequence"/>
</dbReference>
<keyword evidence="3 5" id="KW-1133">Transmembrane helix</keyword>
<feature type="domain" description="Major facilitator superfamily (MFS) profile" evidence="6">
    <location>
        <begin position="1"/>
        <end position="432"/>
    </location>
</feature>
<dbReference type="Gene3D" id="1.20.1250.20">
    <property type="entry name" value="MFS general substrate transporter like domains"/>
    <property type="match status" value="1"/>
</dbReference>
<dbReference type="PANTHER" id="PTHR48021">
    <property type="match status" value="1"/>
</dbReference>
<dbReference type="PROSITE" id="PS00216">
    <property type="entry name" value="SUGAR_TRANSPORT_1"/>
    <property type="match status" value="1"/>
</dbReference>
<evidence type="ECO:0000256" key="4">
    <source>
        <dbReference type="ARBA" id="ARBA00023136"/>
    </source>
</evidence>
<feature type="transmembrane region" description="Helical" evidence="5">
    <location>
        <begin position="240"/>
        <end position="263"/>
    </location>
</feature>
<dbReference type="FunFam" id="1.20.1250.20:FF:000249">
    <property type="entry name" value="facilitated trehalose transporter Tret1"/>
    <property type="match status" value="1"/>
</dbReference>
<evidence type="ECO:0000256" key="2">
    <source>
        <dbReference type="ARBA" id="ARBA00022692"/>
    </source>
</evidence>
<dbReference type="EMBL" id="KK852575">
    <property type="protein sequence ID" value="KDR20984.1"/>
    <property type="molecule type" value="Genomic_DNA"/>
</dbReference>
<dbReference type="InterPro" id="IPR036259">
    <property type="entry name" value="MFS_trans_sf"/>
</dbReference>
<dbReference type="InterPro" id="IPR050549">
    <property type="entry name" value="MFS_Trehalose_Transporter"/>
</dbReference>
<comment type="subcellular location">
    <subcellularLocation>
        <location evidence="1">Membrane</location>
        <topology evidence="1">Multi-pass membrane protein</topology>
    </subcellularLocation>
</comment>
<keyword evidence="2 5" id="KW-0812">Transmembrane</keyword>
<accession>A0A067RD66</accession>
<organism evidence="7 8">
    <name type="scientific">Zootermopsis nevadensis</name>
    <name type="common">Dampwood termite</name>
    <dbReference type="NCBI Taxonomy" id="136037"/>
    <lineage>
        <taxon>Eukaryota</taxon>
        <taxon>Metazoa</taxon>
        <taxon>Ecdysozoa</taxon>
        <taxon>Arthropoda</taxon>
        <taxon>Hexapoda</taxon>
        <taxon>Insecta</taxon>
        <taxon>Pterygota</taxon>
        <taxon>Neoptera</taxon>
        <taxon>Polyneoptera</taxon>
        <taxon>Dictyoptera</taxon>
        <taxon>Blattodea</taxon>
        <taxon>Blattoidea</taxon>
        <taxon>Termitoidae</taxon>
        <taxon>Termopsidae</taxon>
        <taxon>Zootermopsis</taxon>
    </lineage>
</organism>